<dbReference type="Pfam" id="PF00512">
    <property type="entry name" value="HisKA"/>
    <property type="match status" value="1"/>
</dbReference>
<keyword evidence="4" id="KW-0175">Coiled coil</keyword>
<keyword evidence="3" id="KW-0597">Phosphoprotein</keyword>
<protein>
    <recommendedName>
        <fullName evidence="2">histidine kinase</fullName>
        <ecNumber evidence="2">2.7.13.3</ecNumber>
    </recommendedName>
</protein>
<sequence length="408" mass="45838">MKKTQMIENYITQISLFLNDSTGMYIVLFDSRGKLIFANQGMKEMIGATQHSPTDALVNPSFQELLKLPQKEGPSFTGIVTLGTQPPFQSFRGHVYRFPDQILILGDIDAKEMALLNNEMTRLNQELTNTQRALVKEQNILRKTLAELKETQAMLVHSEKMNALGRMVAGIAHEINNPLAFIISNMHHLKTAFDDYEQAFNELDSLCKTFDSQPIRETYDLDFLSEDTVDMIQACSDGLFRVQKIVENLRSYSRLDESDQKTILLTECIDSVLNIARTELVNQKIAVDCQFETNPKIHCNPAELNQVFMNILLNSIHAMPDGGSIEIRTTEKNQFVYLSFADSGTGLDKSIQNQIFDPFFTTKPVGQGTGLGLFLAQKIIVDKHHGTIEALSPDEGGTIINICLPKNI</sequence>
<dbReference type="EC" id="2.7.13.3" evidence="2"/>
<accession>A0A1V1PBH6</accession>
<dbReference type="SMART" id="SM00388">
    <property type="entry name" value="HisKA"/>
    <property type="match status" value="1"/>
</dbReference>
<evidence type="ECO:0000313" key="6">
    <source>
        <dbReference type="EMBL" id="ETR72201.1"/>
    </source>
</evidence>
<dbReference type="CDD" id="cd00082">
    <property type="entry name" value="HisKA"/>
    <property type="match status" value="1"/>
</dbReference>
<keyword evidence="6" id="KW-0418">Kinase</keyword>
<feature type="domain" description="Histidine kinase" evidence="5">
    <location>
        <begin position="170"/>
        <end position="408"/>
    </location>
</feature>
<evidence type="ECO:0000256" key="1">
    <source>
        <dbReference type="ARBA" id="ARBA00000085"/>
    </source>
</evidence>
<dbReference type="InterPro" id="IPR036097">
    <property type="entry name" value="HisK_dim/P_sf"/>
</dbReference>
<keyword evidence="6" id="KW-0808">Transferase</keyword>
<dbReference type="PROSITE" id="PS50109">
    <property type="entry name" value="HIS_KIN"/>
    <property type="match status" value="1"/>
</dbReference>
<dbReference type="InterPro" id="IPR036890">
    <property type="entry name" value="HATPase_C_sf"/>
</dbReference>
<dbReference type="InterPro" id="IPR004358">
    <property type="entry name" value="Sig_transdc_His_kin-like_C"/>
</dbReference>
<evidence type="ECO:0000256" key="4">
    <source>
        <dbReference type="SAM" id="Coils"/>
    </source>
</evidence>
<evidence type="ECO:0000259" key="5">
    <source>
        <dbReference type="PROSITE" id="PS50109"/>
    </source>
</evidence>
<dbReference type="InterPro" id="IPR003594">
    <property type="entry name" value="HATPase_dom"/>
</dbReference>
<evidence type="ECO:0000256" key="3">
    <source>
        <dbReference type="ARBA" id="ARBA00022553"/>
    </source>
</evidence>
<reference evidence="7" key="1">
    <citation type="submission" date="2012-11" db="EMBL/GenBank/DDBJ databases">
        <authorList>
            <person name="Lucero-Rivera Y.E."/>
            <person name="Tovar-Ramirez D."/>
        </authorList>
    </citation>
    <scope>NUCLEOTIDE SEQUENCE [LARGE SCALE GENOMIC DNA]</scope>
    <source>
        <strain evidence="7">Araruama</strain>
    </source>
</reference>
<dbReference type="PANTHER" id="PTHR43065">
    <property type="entry name" value="SENSOR HISTIDINE KINASE"/>
    <property type="match status" value="1"/>
</dbReference>
<organism evidence="6 7">
    <name type="scientific">Candidatus Magnetoglobus multicellularis str. Araruama</name>
    <dbReference type="NCBI Taxonomy" id="890399"/>
    <lineage>
        <taxon>Bacteria</taxon>
        <taxon>Pseudomonadati</taxon>
        <taxon>Thermodesulfobacteriota</taxon>
        <taxon>Desulfobacteria</taxon>
        <taxon>Desulfobacterales</taxon>
        <taxon>Desulfobacteraceae</taxon>
        <taxon>Candidatus Magnetoglobus</taxon>
    </lineage>
</organism>
<gene>
    <name evidence="6" type="ORF">OMM_07644</name>
</gene>
<evidence type="ECO:0000313" key="7">
    <source>
        <dbReference type="Proteomes" id="UP000189670"/>
    </source>
</evidence>
<dbReference type="SUPFAM" id="SSF55874">
    <property type="entry name" value="ATPase domain of HSP90 chaperone/DNA topoisomerase II/histidine kinase"/>
    <property type="match status" value="1"/>
</dbReference>
<evidence type="ECO:0000256" key="2">
    <source>
        <dbReference type="ARBA" id="ARBA00012438"/>
    </source>
</evidence>
<feature type="coiled-coil region" evidence="4">
    <location>
        <begin position="113"/>
        <end position="140"/>
    </location>
</feature>
<proteinExistence type="predicted"/>
<dbReference type="SMART" id="SM00387">
    <property type="entry name" value="HATPase_c"/>
    <property type="match status" value="1"/>
</dbReference>
<dbReference type="Proteomes" id="UP000189670">
    <property type="component" value="Unassembled WGS sequence"/>
</dbReference>
<name>A0A1V1PBH6_9BACT</name>
<dbReference type="InterPro" id="IPR005467">
    <property type="entry name" value="His_kinase_dom"/>
</dbReference>
<dbReference type="EMBL" id="ATBP01000173">
    <property type="protein sequence ID" value="ETR72201.1"/>
    <property type="molecule type" value="Genomic_DNA"/>
</dbReference>
<comment type="caution">
    <text evidence="6">The sequence shown here is derived from an EMBL/GenBank/DDBJ whole genome shotgun (WGS) entry which is preliminary data.</text>
</comment>
<dbReference type="PRINTS" id="PR00344">
    <property type="entry name" value="BCTRLSENSOR"/>
</dbReference>
<dbReference type="AlphaFoldDB" id="A0A1V1PBH6"/>
<dbReference type="SUPFAM" id="SSF47384">
    <property type="entry name" value="Homodimeric domain of signal transducing histidine kinase"/>
    <property type="match status" value="1"/>
</dbReference>
<dbReference type="GO" id="GO:0000155">
    <property type="term" value="F:phosphorelay sensor kinase activity"/>
    <property type="evidence" value="ECO:0007669"/>
    <property type="project" value="InterPro"/>
</dbReference>
<comment type="catalytic activity">
    <reaction evidence="1">
        <text>ATP + protein L-histidine = ADP + protein N-phospho-L-histidine.</text>
        <dbReference type="EC" id="2.7.13.3"/>
    </reaction>
</comment>
<dbReference type="PANTHER" id="PTHR43065:SF50">
    <property type="entry name" value="HISTIDINE KINASE"/>
    <property type="match status" value="1"/>
</dbReference>
<dbReference type="Gene3D" id="1.10.287.130">
    <property type="match status" value="1"/>
</dbReference>
<dbReference type="Gene3D" id="3.30.565.10">
    <property type="entry name" value="Histidine kinase-like ATPase, C-terminal domain"/>
    <property type="match status" value="1"/>
</dbReference>
<dbReference type="Pfam" id="PF02518">
    <property type="entry name" value="HATPase_c"/>
    <property type="match status" value="1"/>
</dbReference>
<dbReference type="InterPro" id="IPR003661">
    <property type="entry name" value="HisK_dim/P_dom"/>
</dbReference>